<dbReference type="PANTHER" id="PTHR11360:SF305">
    <property type="entry name" value="MAJOR FACILITATOR SUPERFAMILY (MFS) PROFILE DOMAIN-CONTAINING PROTEIN"/>
    <property type="match status" value="1"/>
</dbReference>
<comment type="similarity">
    <text evidence="2">Belongs to the major facilitator superfamily. Monocarboxylate porter (TC 2.A.1.13) family.</text>
</comment>
<feature type="transmembrane region" description="Helical" evidence="3">
    <location>
        <begin position="224"/>
        <end position="245"/>
    </location>
</feature>
<keyword evidence="3" id="KW-0812">Transmembrane</keyword>
<name>A0ABR0JSZ1_9EURO</name>
<evidence type="ECO:0000256" key="3">
    <source>
        <dbReference type="SAM" id="Phobius"/>
    </source>
</evidence>
<dbReference type="Pfam" id="PF07690">
    <property type="entry name" value="MFS_1"/>
    <property type="match status" value="1"/>
</dbReference>
<dbReference type="InterPro" id="IPR011701">
    <property type="entry name" value="MFS"/>
</dbReference>
<feature type="transmembrane region" description="Helical" evidence="3">
    <location>
        <begin position="65"/>
        <end position="86"/>
    </location>
</feature>
<protein>
    <recommendedName>
        <fullName evidence="6">Major facilitator superfamily (MFS) profile domain-containing protein</fullName>
    </recommendedName>
</protein>
<gene>
    <name evidence="4" type="ORF">LTR24_010711</name>
</gene>
<dbReference type="InterPro" id="IPR050327">
    <property type="entry name" value="Proton-linked_MCT"/>
</dbReference>
<feature type="transmembrane region" description="Helical" evidence="3">
    <location>
        <begin position="161"/>
        <end position="182"/>
    </location>
</feature>
<comment type="caution">
    <text evidence="4">The sequence shown here is derived from an EMBL/GenBank/DDBJ whole genome shotgun (WGS) entry which is preliminary data.</text>
</comment>
<dbReference type="InterPro" id="IPR036259">
    <property type="entry name" value="MFS_trans_sf"/>
</dbReference>
<evidence type="ECO:0000256" key="2">
    <source>
        <dbReference type="ARBA" id="ARBA00006727"/>
    </source>
</evidence>
<keyword evidence="3" id="KW-0472">Membrane</keyword>
<proteinExistence type="inferred from homology"/>
<feature type="transmembrane region" description="Helical" evidence="3">
    <location>
        <begin position="106"/>
        <end position="124"/>
    </location>
</feature>
<keyword evidence="5" id="KW-1185">Reference proteome</keyword>
<evidence type="ECO:0000313" key="4">
    <source>
        <dbReference type="EMBL" id="KAK5069442.1"/>
    </source>
</evidence>
<organism evidence="4 5">
    <name type="scientific">Lithohypha guttulata</name>
    <dbReference type="NCBI Taxonomy" id="1690604"/>
    <lineage>
        <taxon>Eukaryota</taxon>
        <taxon>Fungi</taxon>
        <taxon>Dikarya</taxon>
        <taxon>Ascomycota</taxon>
        <taxon>Pezizomycotina</taxon>
        <taxon>Eurotiomycetes</taxon>
        <taxon>Chaetothyriomycetidae</taxon>
        <taxon>Chaetothyriales</taxon>
        <taxon>Trichomeriaceae</taxon>
        <taxon>Lithohypha</taxon>
    </lineage>
</organism>
<evidence type="ECO:0008006" key="6">
    <source>
        <dbReference type="Google" id="ProtNLM"/>
    </source>
</evidence>
<accession>A0ABR0JSZ1</accession>
<reference evidence="4 5" key="1">
    <citation type="submission" date="2023-08" db="EMBL/GenBank/DDBJ databases">
        <title>Black Yeasts Isolated from many extreme environments.</title>
        <authorList>
            <person name="Coleine C."/>
            <person name="Stajich J.E."/>
            <person name="Selbmann L."/>
        </authorList>
    </citation>
    <scope>NUCLEOTIDE SEQUENCE [LARGE SCALE GENOMIC DNA]</scope>
    <source>
        <strain evidence="4 5">CCFEE 5885</strain>
    </source>
</reference>
<feature type="transmembrane region" description="Helical" evidence="3">
    <location>
        <begin position="194"/>
        <end position="218"/>
    </location>
</feature>
<evidence type="ECO:0000313" key="5">
    <source>
        <dbReference type="Proteomes" id="UP001345013"/>
    </source>
</evidence>
<comment type="subcellular location">
    <subcellularLocation>
        <location evidence="1">Membrane</location>
        <topology evidence="1">Multi-pass membrane protein</topology>
    </subcellularLocation>
</comment>
<dbReference type="PANTHER" id="PTHR11360">
    <property type="entry name" value="MONOCARBOXYLATE TRANSPORTER"/>
    <property type="match status" value="1"/>
</dbReference>
<dbReference type="Gene3D" id="1.20.1250.20">
    <property type="entry name" value="MFS general substrate transporter like domains"/>
    <property type="match status" value="1"/>
</dbReference>
<dbReference type="EMBL" id="JAVRRG010000459">
    <property type="protein sequence ID" value="KAK5069442.1"/>
    <property type="molecule type" value="Genomic_DNA"/>
</dbReference>
<dbReference type="Proteomes" id="UP001345013">
    <property type="component" value="Unassembled WGS sequence"/>
</dbReference>
<dbReference type="SUPFAM" id="SSF103473">
    <property type="entry name" value="MFS general substrate transporter"/>
    <property type="match status" value="1"/>
</dbReference>
<feature type="transmembrane region" description="Helical" evidence="3">
    <location>
        <begin position="136"/>
        <end position="155"/>
    </location>
</feature>
<evidence type="ECO:0000256" key="1">
    <source>
        <dbReference type="ARBA" id="ARBA00004141"/>
    </source>
</evidence>
<keyword evidence="3" id="KW-1133">Transmembrane helix</keyword>
<sequence>MCPTQTITRTSPTSSSIALTHHAASTSQATTATELPDWNASTSAPAVDTIVEASRLADESAPDGGYGWVIVAACSIITFWFVGTTYSWGVIQDALVESGLSKPSTLAFVGSLAVACNAAFAVVNARLVRAIGARKVAFLGLVLMGVGQILSGWALKSVAGLFITAGCVMGYGVSCCFMVVSITPAQYFRKRRGLANGIVYAGGGLGGAAISLSMSAIVERLGTAWAFRLIGLVMLATGLPAAWFIKERTPVRASRFIEWLAESPAS</sequence>